<name>A0ABV3SHD2_9HYPH</name>
<proteinExistence type="predicted"/>
<comment type="caution">
    <text evidence="1">The sequence shown here is derived from an EMBL/GenBank/DDBJ whole genome shotgun (WGS) entry which is preliminary data.</text>
</comment>
<dbReference type="RefSeq" id="WP_367954037.1">
    <property type="nucleotide sequence ID" value="NZ_JBDPGJ010000002.1"/>
</dbReference>
<evidence type="ECO:0000313" key="2">
    <source>
        <dbReference type="Proteomes" id="UP001556692"/>
    </source>
</evidence>
<dbReference type="EMBL" id="JBDPGJ010000002">
    <property type="protein sequence ID" value="MEX0406172.1"/>
    <property type="molecule type" value="Genomic_DNA"/>
</dbReference>
<evidence type="ECO:0000313" key="1">
    <source>
        <dbReference type="EMBL" id="MEX0406172.1"/>
    </source>
</evidence>
<gene>
    <name evidence="1" type="ORF">ABGN05_10895</name>
</gene>
<protein>
    <submittedName>
        <fullName evidence="1">Uncharacterized protein</fullName>
    </submittedName>
</protein>
<reference evidence="1 2" key="1">
    <citation type="submission" date="2024-05" db="EMBL/GenBank/DDBJ databases">
        <authorList>
            <person name="Jiang F."/>
        </authorList>
    </citation>
    <scope>NUCLEOTIDE SEQUENCE [LARGE SCALE GENOMIC DNA]</scope>
    <source>
        <strain evidence="1 2">LZ166</strain>
    </source>
</reference>
<dbReference type="Proteomes" id="UP001556692">
    <property type="component" value="Unassembled WGS sequence"/>
</dbReference>
<organism evidence="1 2">
    <name type="scientific">Aquibium pacificus</name>
    <dbReference type="NCBI Taxonomy" id="3153579"/>
    <lineage>
        <taxon>Bacteria</taxon>
        <taxon>Pseudomonadati</taxon>
        <taxon>Pseudomonadota</taxon>
        <taxon>Alphaproteobacteria</taxon>
        <taxon>Hyphomicrobiales</taxon>
        <taxon>Phyllobacteriaceae</taxon>
        <taxon>Aquibium</taxon>
    </lineage>
</organism>
<sequence length="191" mass="20810">MLSGAWPAFAETDWSKSFVATFEAACVPERLSYEGTLSNAIAEGWSKFDPARHAEFLAMMSQVAASVEEDAEELDMTFVSETLSKEVAERPLHLVVSFVKSEYLDSVGCYLYDFDATEPVASSAVSNLLGVKPAQIHRDETIEGAVWGPPPSMPRTLDTYLTYIPPGSPLVTMAGFDGVVLKFTTSAPERD</sequence>
<keyword evidence="2" id="KW-1185">Reference proteome</keyword>
<accession>A0ABV3SHD2</accession>